<dbReference type="Proteomes" id="UP001159427">
    <property type="component" value="Unassembled WGS sequence"/>
</dbReference>
<feature type="signal peptide" evidence="1">
    <location>
        <begin position="1"/>
        <end position="22"/>
    </location>
</feature>
<protein>
    <recommendedName>
        <fullName evidence="4">Secreted protein</fullName>
    </recommendedName>
</protein>
<sequence length="86" mass="10105">MENGKIALLHKLLFFHLGRTTAKKCITAYNYIFFYFISKTCASSFIRGSKHLETIKELCLLSVSRCLEPLMRSSHLFFIYYFLLLL</sequence>
<keyword evidence="3" id="KW-1185">Reference proteome</keyword>
<accession>A0ABN8NAR7</accession>
<proteinExistence type="predicted"/>
<name>A0ABN8NAR7_9CNID</name>
<evidence type="ECO:0000313" key="3">
    <source>
        <dbReference type="Proteomes" id="UP001159427"/>
    </source>
</evidence>
<evidence type="ECO:0008006" key="4">
    <source>
        <dbReference type="Google" id="ProtNLM"/>
    </source>
</evidence>
<reference evidence="2 3" key="1">
    <citation type="submission" date="2022-05" db="EMBL/GenBank/DDBJ databases">
        <authorList>
            <consortium name="Genoscope - CEA"/>
            <person name="William W."/>
        </authorList>
    </citation>
    <scope>NUCLEOTIDE SEQUENCE [LARGE SCALE GENOMIC DNA]</scope>
</reference>
<feature type="chain" id="PRO_5045744154" description="Secreted protein" evidence="1">
    <location>
        <begin position="23"/>
        <end position="86"/>
    </location>
</feature>
<dbReference type="EMBL" id="CALNXI010000768">
    <property type="protein sequence ID" value="CAH3045254.1"/>
    <property type="molecule type" value="Genomic_DNA"/>
</dbReference>
<gene>
    <name evidence="2" type="ORF">PEVE_00041007</name>
</gene>
<keyword evidence="1" id="KW-0732">Signal</keyword>
<comment type="caution">
    <text evidence="2">The sequence shown here is derived from an EMBL/GenBank/DDBJ whole genome shotgun (WGS) entry which is preliminary data.</text>
</comment>
<organism evidence="2 3">
    <name type="scientific">Porites evermanni</name>
    <dbReference type="NCBI Taxonomy" id="104178"/>
    <lineage>
        <taxon>Eukaryota</taxon>
        <taxon>Metazoa</taxon>
        <taxon>Cnidaria</taxon>
        <taxon>Anthozoa</taxon>
        <taxon>Hexacorallia</taxon>
        <taxon>Scleractinia</taxon>
        <taxon>Fungiina</taxon>
        <taxon>Poritidae</taxon>
        <taxon>Porites</taxon>
    </lineage>
</organism>
<evidence type="ECO:0000313" key="2">
    <source>
        <dbReference type="EMBL" id="CAH3045254.1"/>
    </source>
</evidence>
<evidence type="ECO:0000256" key="1">
    <source>
        <dbReference type="SAM" id="SignalP"/>
    </source>
</evidence>